<proteinExistence type="predicted"/>
<organism evidence="2 3">
    <name type="scientific">Vibrio mimicus VM603</name>
    <dbReference type="NCBI Taxonomy" id="671074"/>
    <lineage>
        <taxon>Bacteria</taxon>
        <taxon>Pseudomonadati</taxon>
        <taxon>Pseudomonadota</taxon>
        <taxon>Gammaproteobacteria</taxon>
        <taxon>Vibrionales</taxon>
        <taxon>Vibrionaceae</taxon>
        <taxon>Vibrio</taxon>
    </lineage>
</organism>
<dbReference type="InterPro" id="IPR021306">
    <property type="entry name" value="DUF2878"/>
</dbReference>
<evidence type="ECO:0000313" key="3">
    <source>
        <dbReference type="Proteomes" id="UP000004827"/>
    </source>
</evidence>
<dbReference type="AlphaFoldDB" id="D2YG45"/>
<reference evidence="2 3" key="1">
    <citation type="journal article" date="2009" name="BMC Evol. Biol.">
        <title>Genomic taxonomy of Vibrios.</title>
        <authorList>
            <person name="Thompson C.C."/>
            <person name="Vicente A.C."/>
            <person name="Souza R.C."/>
            <person name="Vasconcelos A.T."/>
            <person name="Vesth T."/>
            <person name="Alves N.Jr."/>
            <person name="Ussery D.W."/>
            <person name="Iida T."/>
            <person name="Thompson F.L."/>
        </authorList>
    </citation>
    <scope>NUCLEOTIDE SEQUENCE [LARGE SCALE GENOMIC DNA]</scope>
    <source>
        <strain evidence="2 3">VM603</strain>
    </source>
</reference>
<protein>
    <recommendedName>
        <fullName evidence="4">DUF2878 domain-containing protein</fullName>
    </recommendedName>
</protein>
<gene>
    <name evidence="2" type="ORF">VMB_24920</name>
</gene>
<dbReference type="Proteomes" id="UP000004827">
    <property type="component" value="Unassembled WGS sequence"/>
</dbReference>
<dbReference type="Pfam" id="PF11086">
    <property type="entry name" value="DUF2878"/>
    <property type="match status" value="1"/>
</dbReference>
<evidence type="ECO:0000313" key="2">
    <source>
        <dbReference type="EMBL" id="EEW06298.1"/>
    </source>
</evidence>
<keyword evidence="1" id="KW-0812">Transmembrane</keyword>
<feature type="transmembrane region" description="Helical" evidence="1">
    <location>
        <begin position="51"/>
        <end position="72"/>
    </location>
</feature>
<evidence type="ECO:0000256" key="1">
    <source>
        <dbReference type="SAM" id="Phobius"/>
    </source>
</evidence>
<feature type="transmembrane region" description="Helical" evidence="1">
    <location>
        <begin position="106"/>
        <end position="124"/>
    </location>
</feature>
<feature type="transmembrane region" description="Helical" evidence="1">
    <location>
        <begin position="78"/>
        <end position="94"/>
    </location>
</feature>
<keyword evidence="1" id="KW-1133">Transmembrane helix</keyword>
<feature type="transmembrane region" description="Helical" evidence="1">
    <location>
        <begin position="136"/>
        <end position="154"/>
    </location>
</feature>
<evidence type="ECO:0008006" key="4">
    <source>
        <dbReference type="Google" id="ProtNLM"/>
    </source>
</evidence>
<feature type="transmembrane region" description="Helical" evidence="1">
    <location>
        <begin position="26"/>
        <end position="42"/>
    </location>
</feature>
<dbReference type="EMBL" id="ACYU01000120">
    <property type="protein sequence ID" value="EEW06298.1"/>
    <property type="molecule type" value="Genomic_DNA"/>
</dbReference>
<name>D2YG45_VIBMI</name>
<accession>D2YG45</accession>
<keyword evidence="1" id="KW-0472">Membrane</keyword>
<sequence length="180" mass="21203">MMALVWVSIWFDLIWALAVFGQQKWLWLTALLVIGTYALAAMQRHPLFEKMVWMAIIGILLDSGNMAIGLLSFADGEFPLWLMALWFAFTWYAGHFLPQVNRYPRFLICLLGGVLGSLSYWVGYQNGAVSWDYPTFIVMLALFLEWIGITWWLLKVMRHEKSTYNPIRFADERTWLRRRR</sequence>
<comment type="caution">
    <text evidence="2">The sequence shown here is derived from an EMBL/GenBank/DDBJ whole genome shotgun (WGS) entry which is preliminary data.</text>
</comment>